<dbReference type="GeneID" id="36573604"/>
<dbReference type="EMBL" id="KZ679010">
    <property type="protein sequence ID" value="PSS20022.1"/>
    <property type="molecule type" value="Genomic_DNA"/>
</dbReference>
<proteinExistence type="predicted"/>
<accession>A0A2T3B302</accession>
<feature type="region of interest" description="Disordered" evidence="1">
    <location>
        <begin position="82"/>
        <end position="120"/>
    </location>
</feature>
<gene>
    <name evidence="2" type="ORF">M430DRAFT_27117</name>
</gene>
<name>A0A2T3B302_AMORE</name>
<dbReference type="RefSeq" id="XP_024721292.1">
    <property type="nucleotide sequence ID" value="XM_024865523.1"/>
</dbReference>
<sequence>MEGVRERECETEKREARENSDEVAGEDEMTMMSKGQERSGKREEQSETGVGQARRPDRIYISQGRRGWAQTIGTLERRERISERLEDQSGFGGARYQKRIRKGRPSSYCPSRQETSHRRIDTRHGHWPVRYHHRAAEVDSLDGAKRIDGNGNGNGNGSAVLSRKPLRDSESQSEMRCGRSETMPSNHVGTAIIAGPKGVKPPPAASAGTAVTPCHSLQRAATPAPVREPQESGSPRLRPLEPHYDVTPTPRRLSLTPMPHPAPHEPGAHGAPPSPPAHRCCRRGAAQRAPLVPPVPHQLQTFAGPACPLQEHASPDAATRRCPARANGKRISDAPHAAGPPGAKYACTASPRSSSRGP</sequence>
<reference evidence="2 3" key="1">
    <citation type="journal article" date="2018" name="New Phytol.">
        <title>Comparative genomics and transcriptomics depict ericoid mycorrhizal fungi as versatile saprotrophs and plant mutualists.</title>
        <authorList>
            <person name="Martino E."/>
            <person name="Morin E."/>
            <person name="Grelet G.A."/>
            <person name="Kuo A."/>
            <person name="Kohler A."/>
            <person name="Daghino S."/>
            <person name="Barry K.W."/>
            <person name="Cichocki N."/>
            <person name="Clum A."/>
            <person name="Dockter R.B."/>
            <person name="Hainaut M."/>
            <person name="Kuo R.C."/>
            <person name="LaButti K."/>
            <person name="Lindahl B.D."/>
            <person name="Lindquist E.A."/>
            <person name="Lipzen A."/>
            <person name="Khouja H.R."/>
            <person name="Magnuson J."/>
            <person name="Murat C."/>
            <person name="Ohm R.A."/>
            <person name="Singer S.W."/>
            <person name="Spatafora J.W."/>
            <person name="Wang M."/>
            <person name="Veneault-Fourrey C."/>
            <person name="Henrissat B."/>
            <person name="Grigoriev I.V."/>
            <person name="Martin F.M."/>
            <person name="Perotto S."/>
        </authorList>
    </citation>
    <scope>NUCLEOTIDE SEQUENCE [LARGE SCALE GENOMIC DNA]</scope>
    <source>
        <strain evidence="2 3">ATCC 22711</strain>
    </source>
</reference>
<dbReference type="AlphaFoldDB" id="A0A2T3B302"/>
<feature type="region of interest" description="Disordered" evidence="1">
    <location>
        <begin position="1"/>
        <end position="64"/>
    </location>
</feature>
<feature type="compositionally biased region" description="Basic and acidic residues" evidence="1">
    <location>
        <begin position="1"/>
        <end position="20"/>
    </location>
</feature>
<keyword evidence="3" id="KW-1185">Reference proteome</keyword>
<organism evidence="2 3">
    <name type="scientific">Amorphotheca resinae ATCC 22711</name>
    <dbReference type="NCBI Taxonomy" id="857342"/>
    <lineage>
        <taxon>Eukaryota</taxon>
        <taxon>Fungi</taxon>
        <taxon>Dikarya</taxon>
        <taxon>Ascomycota</taxon>
        <taxon>Pezizomycotina</taxon>
        <taxon>Leotiomycetes</taxon>
        <taxon>Helotiales</taxon>
        <taxon>Amorphothecaceae</taxon>
        <taxon>Amorphotheca</taxon>
    </lineage>
</organism>
<feature type="region of interest" description="Disordered" evidence="1">
    <location>
        <begin position="218"/>
        <end position="358"/>
    </location>
</feature>
<evidence type="ECO:0000256" key="1">
    <source>
        <dbReference type="SAM" id="MobiDB-lite"/>
    </source>
</evidence>
<feature type="region of interest" description="Disordered" evidence="1">
    <location>
        <begin position="143"/>
        <end position="186"/>
    </location>
</feature>
<dbReference type="Proteomes" id="UP000241818">
    <property type="component" value="Unassembled WGS sequence"/>
</dbReference>
<feature type="compositionally biased region" description="Basic and acidic residues" evidence="1">
    <location>
        <begin position="35"/>
        <end position="45"/>
    </location>
</feature>
<protein>
    <submittedName>
        <fullName evidence="2">Uncharacterized protein</fullName>
    </submittedName>
</protein>
<evidence type="ECO:0000313" key="2">
    <source>
        <dbReference type="EMBL" id="PSS20022.1"/>
    </source>
</evidence>
<dbReference type="InParanoid" id="A0A2T3B302"/>
<evidence type="ECO:0000313" key="3">
    <source>
        <dbReference type="Proteomes" id="UP000241818"/>
    </source>
</evidence>